<comment type="similarity">
    <text evidence="1">Belongs to the sulfatase family.</text>
</comment>
<dbReference type="Gene3D" id="3.40.720.10">
    <property type="entry name" value="Alkaline Phosphatase, subunit A"/>
    <property type="match status" value="1"/>
</dbReference>
<keyword evidence="4" id="KW-0106">Calcium</keyword>
<keyword evidence="7" id="KW-1185">Reference proteome</keyword>
<sequence>MNTIISLFRKFVLAAGATVIITSAASARKPNVIVILSDDQGYADVGFNGSKEIPTPALDSIAKNGVLFTNGYVTAPQCAPSRAGLLSGQNQSRFGRECNTTIDTFGLPDTIPLMPEYLREDGYATGIIGKWHLGAEPLSPTPSDRPNERGFDYFYGHLVGGTMYMPQEGEDSIPYLWRNDEPVTETRYLTHVFGEEACEFIKKNADQPFFLYLAFNAPHAPLQAPEDYLKRFEHLAHEDDVPAHCAYTDRMIAHPRQVYAAMVAAMDDAVGSVLSTLKDENLENDTLIFFLSDNGGPTSVTRANNEPLRGVKGDVLEGGVRVPFAMQWPSVIPAGQVIDTPVISLDILPTALAAAGDDSKIPEGLDGENLLPMVTGKGKLPERALMWRFPHPLSMPERHGWAIREGDWKVTNEGLTTKRSREVGAPTLIGLYELPNDITESNDLQHEQSDRFRQMTETYQRWVEGLPAQTTMSQRELRDLYRSLPPESRERFAPWAEAN</sequence>
<keyword evidence="3 6" id="KW-0378">Hydrolase</keyword>
<keyword evidence="2" id="KW-0479">Metal-binding</keyword>
<proteinExistence type="inferred from homology"/>
<evidence type="ECO:0000313" key="7">
    <source>
        <dbReference type="Proteomes" id="UP000546464"/>
    </source>
</evidence>
<dbReference type="Gene3D" id="3.30.1120.10">
    <property type="match status" value="1"/>
</dbReference>
<dbReference type="GO" id="GO:0016740">
    <property type="term" value="F:transferase activity"/>
    <property type="evidence" value="ECO:0007669"/>
    <property type="project" value="UniProtKB-KW"/>
</dbReference>
<evidence type="ECO:0000256" key="1">
    <source>
        <dbReference type="ARBA" id="ARBA00008779"/>
    </source>
</evidence>
<evidence type="ECO:0000256" key="4">
    <source>
        <dbReference type="ARBA" id="ARBA00022837"/>
    </source>
</evidence>
<evidence type="ECO:0000313" key="6">
    <source>
        <dbReference type="EMBL" id="MBC2593460.1"/>
    </source>
</evidence>
<dbReference type="Proteomes" id="UP000546464">
    <property type="component" value="Unassembled WGS sequence"/>
</dbReference>
<dbReference type="InterPro" id="IPR017850">
    <property type="entry name" value="Alkaline_phosphatase_core_sf"/>
</dbReference>
<accession>A0A842HB04</accession>
<organism evidence="6 7">
    <name type="scientific">Ruficoccus amylovorans</name>
    <dbReference type="NCBI Taxonomy" id="1804625"/>
    <lineage>
        <taxon>Bacteria</taxon>
        <taxon>Pseudomonadati</taxon>
        <taxon>Verrucomicrobiota</taxon>
        <taxon>Opitutia</taxon>
        <taxon>Puniceicoccales</taxon>
        <taxon>Cerasicoccaceae</taxon>
        <taxon>Ruficoccus</taxon>
    </lineage>
</organism>
<dbReference type="EMBL" id="JACHVB010000013">
    <property type="protein sequence ID" value="MBC2593460.1"/>
    <property type="molecule type" value="Genomic_DNA"/>
</dbReference>
<evidence type="ECO:0000259" key="5">
    <source>
        <dbReference type="Pfam" id="PF00884"/>
    </source>
</evidence>
<dbReference type="InterPro" id="IPR000917">
    <property type="entry name" value="Sulfatase_N"/>
</dbReference>
<evidence type="ECO:0000256" key="2">
    <source>
        <dbReference type="ARBA" id="ARBA00022723"/>
    </source>
</evidence>
<dbReference type="SUPFAM" id="SSF53649">
    <property type="entry name" value="Alkaline phosphatase-like"/>
    <property type="match status" value="1"/>
</dbReference>
<dbReference type="PANTHER" id="PTHR42693:SF33">
    <property type="entry name" value="ARYLSULFATASE"/>
    <property type="match status" value="1"/>
</dbReference>
<evidence type="ECO:0000256" key="3">
    <source>
        <dbReference type="ARBA" id="ARBA00022801"/>
    </source>
</evidence>
<dbReference type="RefSeq" id="WP_185674464.1">
    <property type="nucleotide sequence ID" value="NZ_JACHVB010000013.1"/>
</dbReference>
<dbReference type="AlphaFoldDB" id="A0A842HB04"/>
<keyword evidence="6" id="KW-0808">Transferase</keyword>
<reference evidence="6 7" key="1">
    <citation type="submission" date="2020-07" db="EMBL/GenBank/DDBJ databases">
        <authorList>
            <person name="Feng X."/>
        </authorList>
    </citation>
    <scope>NUCLEOTIDE SEQUENCE [LARGE SCALE GENOMIC DNA]</scope>
    <source>
        <strain evidence="6 7">JCM31066</strain>
    </source>
</reference>
<dbReference type="InterPro" id="IPR050738">
    <property type="entry name" value="Sulfatase"/>
</dbReference>
<gene>
    <name evidence="6" type="ORF">H5P28_04220</name>
</gene>
<dbReference type="PANTHER" id="PTHR42693">
    <property type="entry name" value="ARYLSULFATASE FAMILY MEMBER"/>
    <property type="match status" value="1"/>
</dbReference>
<dbReference type="InterPro" id="IPR024607">
    <property type="entry name" value="Sulfatase_CS"/>
</dbReference>
<feature type="domain" description="Sulfatase N-terminal" evidence="5">
    <location>
        <begin position="30"/>
        <end position="356"/>
    </location>
</feature>
<dbReference type="GO" id="GO:0046872">
    <property type="term" value="F:metal ion binding"/>
    <property type="evidence" value="ECO:0007669"/>
    <property type="project" value="UniProtKB-KW"/>
</dbReference>
<comment type="caution">
    <text evidence="6">The sequence shown here is derived from an EMBL/GenBank/DDBJ whole genome shotgun (WGS) entry which is preliminary data.</text>
</comment>
<name>A0A842HB04_9BACT</name>
<dbReference type="GO" id="GO:0004065">
    <property type="term" value="F:arylsulfatase activity"/>
    <property type="evidence" value="ECO:0007669"/>
    <property type="project" value="TreeGrafter"/>
</dbReference>
<protein>
    <submittedName>
        <fullName evidence="6">Sulfatase-like hydrolase/transferase</fullName>
    </submittedName>
</protein>
<dbReference type="Pfam" id="PF00884">
    <property type="entry name" value="Sulfatase"/>
    <property type="match status" value="1"/>
</dbReference>
<dbReference type="PROSITE" id="PS00149">
    <property type="entry name" value="SULFATASE_2"/>
    <property type="match status" value="1"/>
</dbReference>